<dbReference type="PANTHER" id="PTHR43827">
    <property type="entry name" value="2,5-DIKETO-D-GLUCONIC ACID REDUCTASE"/>
    <property type="match status" value="1"/>
</dbReference>
<name>A0A370XCN7_9GAMM</name>
<evidence type="ECO:0000256" key="6">
    <source>
        <dbReference type="PIRSR" id="PIRSR000097-3"/>
    </source>
</evidence>
<keyword evidence="9" id="KW-1185">Reference proteome</keyword>
<dbReference type="PROSITE" id="PS00798">
    <property type="entry name" value="ALDOKETO_REDUCTASE_1"/>
    <property type="match status" value="1"/>
</dbReference>
<protein>
    <submittedName>
        <fullName evidence="8">Aldo/keto reductase</fullName>
    </submittedName>
</protein>
<evidence type="ECO:0000256" key="4">
    <source>
        <dbReference type="PIRSR" id="PIRSR000097-1"/>
    </source>
</evidence>
<dbReference type="PRINTS" id="PR00069">
    <property type="entry name" value="ALDKETRDTASE"/>
</dbReference>
<dbReference type="OrthoDB" id="9804790at2"/>
<keyword evidence="3" id="KW-0560">Oxidoreductase</keyword>
<feature type="domain" description="NADP-dependent oxidoreductase" evidence="7">
    <location>
        <begin position="25"/>
        <end position="267"/>
    </location>
</feature>
<gene>
    <name evidence="8" type="ORF">DWU99_02020</name>
</gene>
<evidence type="ECO:0000256" key="3">
    <source>
        <dbReference type="ARBA" id="ARBA00023002"/>
    </source>
</evidence>
<proteinExistence type="inferred from homology"/>
<feature type="site" description="Lowers pKa of active site Tyr" evidence="6">
    <location>
        <position position="83"/>
    </location>
</feature>
<dbReference type="InterPro" id="IPR020471">
    <property type="entry name" value="AKR"/>
</dbReference>
<dbReference type="GO" id="GO:0051596">
    <property type="term" value="P:methylglyoxal catabolic process"/>
    <property type="evidence" value="ECO:0007669"/>
    <property type="project" value="TreeGrafter"/>
</dbReference>
<dbReference type="PROSITE" id="PS00062">
    <property type="entry name" value="ALDOKETO_REDUCTASE_2"/>
    <property type="match status" value="1"/>
</dbReference>
<accession>A0A370XCN7</accession>
<dbReference type="PANTHER" id="PTHR43827:SF3">
    <property type="entry name" value="NADP-DEPENDENT OXIDOREDUCTASE DOMAIN-CONTAINING PROTEIN"/>
    <property type="match status" value="1"/>
</dbReference>
<evidence type="ECO:0000313" key="8">
    <source>
        <dbReference type="EMBL" id="RDS86072.1"/>
    </source>
</evidence>
<dbReference type="Proteomes" id="UP000255334">
    <property type="component" value="Unassembled WGS sequence"/>
</dbReference>
<dbReference type="InterPro" id="IPR018170">
    <property type="entry name" value="Aldo/ket_reductase_CS"/>
</dbReference>
<evidence type="ECO:0000256" key="5">
    <source>
        <dbReference type="PIRSR" id="PIRSR000097-2"/>
    </source>
</evidence>
<feature type="active site" description="Proton donor" evidence="4">
    <location>
        <position position="58"/>
    </location>
</feature>
<comment type="caution">
    <text evidence="8">The sequence shown here is derived from an EMBL/GenBank/DDBJ whole genome shotgun (WGS) entry which is preliminary data.</text>
</comment>
<dbReference type="Gene3D" id="3.20.20.100">
    <property type="entry name" value="NADP-dependent oxidoreductase domain"/>
    <property type="match status" value="1"/>
</dbReference>
<dbReference type="SUPFAM" id="SSF51430">
    <property type="entry name" value="NAD(P)-linked oxidoreductase"/>
    <property type="match status" value="1"/>
</dbReference>
<keyword evidence="2" id="KW-0521">NADP</keyword>
<feature type="binding site" evidence="5">
    <location>
        <position position="116"/>
    </location>
    <ligand>
        <name>substrate</name>
    </ligand>
</feature>
<dbReference type="PIRSF" id="PIRSF000097">
    <property type="entry name" value="AKR"/>
    <property type="match status" value="1"/>
</dbReference>
<evidence type="ECO:0000313" key="9">
    <source>
        <dbReference type="Proteomes" id="UP000255334"/>
    </source>
</evidence>
<dbReference type="RefSeq" id="WP_115476323.1">
    <property type="nucleotide sequence ID" value="NZ_QRBF01000001.1"/>
</dbReference>
<reference evidence="8 9" key="1">
    <citation type="submission" date="2018-07" db="EMBL/GenBank/DDBJ databases">
        <title>Dyella monticola sp. nov. and Dyella psychrodurans sp. nov. isolated from monsoon evergreen broad-leaved forest soil of Dinghu Mountain, China.</title>
        <authorList>
            <person name="Gao Z."/>
            <person name="Qiu L."/>
        </authorList>
    </citation>
    <scope>NUCLEOTIDE SEQUENCE [LARGE SCALE GENOMIC DNA]</scope>
    <source>
        <strain evidence="8 9">4MSK11</strain>
    </source>
</reference>
<dbReference type="EMBL" id="QRBF01000001">
    <property type="protein sequence ID" value="RDS86072.1"/>
    <property type="molecule type" value="Genomic_DNA"/>
</dbReference>
<dbReference type="AlphaFoldDB" id="A0A370XCN7"/>
<dbReference type="GO" id="GO:1990002">
    <property type="term" value="F:methylglyoxal reductase (NADPH) (acetol producing) activity"/>
    <property type="evidence" value="ECO:0007669"/>
    <property type="project" value="TreeGrafter"/>
</dbReference>
<organism evidence="8 9">
    <name type="scientific">Dyella psychrodurans</name>
    <dbReference type="NCBI Taxonomy" id="1927960"/>
    <lineage>
        <taxon>Bacteria</taxon>
        <taxon>Pseudomonadati</taxon>
        <taxon>Pseudomonadota</taxon>
        <taxon>Gammaproteobacteria</taxon>
        <taxon>Lysobacterales</taxon>
        <taxon>Rhodanobacteraceae</taxon>
        <taxon>Dyella</taxon>
    </lineage>
</organism>
<dbReference type="Pfam" id="PF00248">
    <property type="entry name" value="Aldo_ket_red"/>
    <property type="match status" value="1"/>
</dbReference>
<dbReference type="InterPro" id="IPR023210">
    <property type="entry name" value="NADP_OxRdtase_dom"/>
</dbReference>
<evidence type="ECO:0000256" key="1">
    <source>
        <dbReference type="ARBA" id="ARBA00007905"/>
    </source>
</evidence>
<evidence type="ECO:0000259" key="7">
    <source>
        <dbReference type="Pfam" id="PF00248"/>
    </source>
</evidence>
<comment type="similarity">
    <text evidence="1">Belongs to the aldo/keto reductase family.</text>
</comment>
<evidence type="ECO:0000256" key="2">
    <source>
        <dbReference type="ARBA" id="ARBA00022857"/>
    </source>
</evidence>
<sequence>MSTEENNSQIATETLAVGEARIPRLGFGTYGMSGSGLQKILVSALQAGFRHIDTAQMYQNEADVGEAMRKSGVARNDIFVTTKIWVANYPTSRFMASVDESLRHLQSDYIDLLLVHWPRGGVGIDEQIEGLNKAVDAGKVRHIGVSNFNADMLRTALKLSKHPIVTNQVEYHPFLDQTVLVREVNARNTSLMAYCGMAVGRVFGDPALTEIAQRNGRTIAQIVLRWLIQQPNVVALSRTEKAERIPDNTRIFDFELSNVDMEAIGKLHQPNSRIVNPPHLAPAWD</sequence>
<dbReference type="InterPro" id="IPR036812">
    <property type="entry name" value="NAD(P)_OxRdtase_dom_sf"/>
</dbReference>